<dbReference type="AlphaFoldDB" id="A0AA35D5F4"/>
<reference evidence="1" key="1">
    <citation type="submission" date="2020-05" db="EMBL/GenBank/DDBJ databases">
        <authorList>
            <person name="Delgado-Blas J."/>
        </authorList>
    </citation>
    <scope>NUCLEOTIDE SEQUENCE</scope>
    <source>
        <strain evidence="1">BB1454</strain>
    </source>
</reference>
<protein>
    <submittedName>
        <fullName evidence="1">Uncharacterized protein</fullName>
    </submittedName>
</protein>
<sequence length="34" mass="3268">MSMTLGLIFITFVAGALIGGALAAVSLTADLGGD</sequence>
<proteinExistence type="predicted"/>
<evidence type="ECO:0000313" key="1">
    <source>
        <dbReference type="EMBL" id="CAB5675647.1"/>
    </source>
</evidence>
<evidence type="ECO:0000313" key="2">
    <source>
        <dbReference type="Proteomes" id="UP000834458"/>
    </source>
</evidence>
<comment type="caution">
    <text evidence="1">The sequence shown here is derived from an EMBL/GenBank/DDBJ whole genome shotgun (WGS) entry which is preliminary data.</text>
</comment>
<name>A0AA35D5F4_9BURK</name>
<accession>A0AA35D5F4</accession>
<organism evidence="1 2">
    <name type="scientific">Comamonas aquatica</name>
    <dbReference type="NCBI Taxonomy" id="225991"/>
    <lineage>
        <taxon>Bacteria</taxon>
        <taxon>Pseudomonadati</taxon>
        <taxon>Pseudomonadota</taxon>
        <taxon>Betaproteobacteria</taxon>
        <taxon>Burkholderiales</taxon>
        <taxon>Comamonadaceae</taxon>
        <taxon>Comamonas</taxon>
    </lineage>
</organism>
<dbReference type="Proteomes" id="UP000834458">
    <property type="component" value="Unassembled WGS sequence"/>
</dbReference>
<gene>
    <name evidence="1" type="ORF">GHA_01108</name>
</gene>
<dbReference type="EMBL" id="CAHPSC010000011">
    <property type="protein sequence ID" value="CAB5675647.1"/>
    <property type="molecule type" value="Genomic_DNA"/>
</dbReference>